<protein>
    <submittedName>
        <fullName evidence="2">NAD-dependent epimerase/dehydratase family protein</fullName>
    </submittedName>
</protein>
<proteinExistence type="predicted"/>
<comment type="caution">
    <text evidence="2">The sequence shown here is derived from an EMBL/GenBank/DDBJ whole genome shotgun (WGS) entry which is preliminary data.</text>
</comment>
<dbReference type="PANTHER" id="PTHR43000">
    <property type="entry name" value="DTDP-D-GLUCOSE 4,6-DEHYDRATASE-RELATED"/>
    <property type="match status" value="1"/>
</dbReference>
<dbReference type="OrthoDB" id="9811743at2"/>
<evidence type="ECO:0000313" key="3">
    <source>
        <dbReference type="Proteomes" id="UP000275473"/>
    </source>
</evidence>
<organism evidence="2 3">
    <name type="scientific">Planococcus salinus</name>
    <dbReference type="NCBI Taxonomy" id="1848460"/>
    <lineage>
        <taxon>Bacteria</taxon>
        <taxon>Bacillati</taxon>
        <taxon>Bacillota</taxon>
        <taxon>Bacilli</taxon>
        <taxon>Bacillales</taxon>
        <taxon>Caryophanaceae</taxon>
        <taxon>Planococcus</taxon>
    </lineage>
</organism>
<evidence type="ECO:0000259" key="1">
    <source>
        <dbReference type="Pfam" id="PF16363"/>
    </source>
</evidence>
<name>A0A3M8P7H0_9BACL</name>
<dbReference type="InterPro" id="IPR036291">
    <property type="entry name" value="NAD(P)-bd_dom_sf"/>
</dbReference>
<dbReference type="AlphaFoldDB" id="A0A3M8P7H0"/>
<sequence>MTYKNRQIISWRCRMIKKTILVTGGLGFIGSNFIHYCLTSNPDYAIVNIDSMTDAANLDNLTAVEMNPRYTYHHIDIRDADAVKHIFRQYQITDVVHFAAETRFSQIAHPMDLFHETNVKGTHNLLEAARDLWQEGPFQPKEGFADSRFHHISTVAVYGSLEKEGKFTEQSELAPTHLFSRSKANADRLVQEYYEEYGLNVVTTASSNNYGPLQQEEKFIPTLVRKALSHEEIPVHGNGQNTRDWLFVLDHCAAIDRVFHQGRKGERYLIGGNTEKSNIEVAHAVCNYLDELVPRPYSYNCMIRFVDDPYLRHNRYAVDATKLKQELGFTPIQPFDTGLWSTIDWYAEKYRRYDVLRMMG</sequence>
<dbReference type="Gene3D" id="3.90.25.10">
    <property type="entry name" value="UDP-galactose 4-epimerase, domain 1"/>
    <property type="match status" value="1"/>
</dbReference>
<dbReference type="InterPro" id="IPR016040">
    <property type="entry name" value="NAD(P)-bd_dom"/>
</dbReference>
<dbReference type="EMBL" id="RIAX01000005">
    <property type="protein sequence ID" value="RNF39639.1"/>
    <property type="molecule type" value="Genomic_DNA"/>
</dbReference>
<feature type="domain" description="NAD(P)-binding" evidence="1">
    <location>
        <begin position="21"/>
        <end position="339"/>
    </location>
</feature>
<dbReference type="SUPFAM" id="SSF51735">
    <property type="entry name" value="NAD(P)-binding Rossmann-fold domains"/>
    <property type="match status" value="1"/>
</dbReference>
<dbReference type="Pfam" id="PF16363">
    <property type="entry name" value="GDP_Man_Dehyd"/>
    <property type="match status" value="1"/>
</dbReference>
<gene>
    <name evidence="2" type="ORF">EEX84_09215</name>
</gene>
<evidence type="ECO:0000313" key="2">
    <source>
        <dbReference type="EMBL" id="RNF39639.1"/>
    </source>
</evidence>
<dbReference type="Proteomes" id="UP000275473">
    <property type="component" value="Unassembled WGS sequence"/>
</dbReference>
<dbReference type="Gene3D" id="3.40.50.720">
    <property type="entry name" value="NAD(P)-binding Rossmann-like Domain"/>
    <property type="match status" value="1"/>
</dbReference>
<accession>A0A3M8P7H0</accession>
<keyword evidence="3" id="KW-1185">Reference proteome</keyword>
<reference evidence="2 3" key="1">
    <citation type="journal article" date="2018" name="Int. J. Syst. Evol. Microbiol.">
        <title>Planococcus salinus sp. nov., a moderately halophilic bacterium isolated from a saline-alkali soil.</title>
        <authorList>
            <person name="Gan L."/>
        </authorList>
    </citation>
    <scope>NUCLEOTIDE SEQUENCE [LARGE SCALE GENOMIC DNA]</scope>
    <source>
        <strain evidence="2 3">LCB217</strain>
    </source>
</reference>